<evidence type="ECO:0000259" key="3">
    <source>
        <dbReference type="Pfam" id="PF00266"/>
    </source>
</evidence>
<keyword evidence="4" id="KW-0808">Transferase</keyword>
<feature type="signal peptide" evidence="2">
    <location>
        <begin position="1"/>
        <end position="29"/>
    </location>
</feature>
<evidence type="ECO:0000256" key="1">
    <source>
        <dbReference type="ARBA" id="ARBA00022898"/>
    </source>
</evidence>
<keyword evidence="1" id="KW-0663">Pyridoxal phosphate</keyword>
<dbReference type="SUPFAM" id="SSF53383">
    <property type="entry name" value="PLP-dependent transferases"/>
    <property type="match status" value="1"/>
</dbReference>
<dbReference type="GO" id="GO:0008483">
    <property type="term" value="F:transaminase activity"/>
    <property type="evidence" value="ECO:0007669"/>
    <property type="project" value="UniProtKB-KW"/>
</dbReference>
<dbReference type="EMBL" id="PVNP01000200">
    <property type="protein sequence ID" value="PRO71701.1"/>
    <property type="molecule type" value="Genomic_DNA"/>
</dbReference>
<evidence type="ECO:0000256" key="2">
    <source>
        <dbReference type="SAM" id="SignalP"/>
    </source>
</evidence>
<reference evidence="5" key="1">
    <citation type="journal article" date="2020" name="Int. J. Syst. Evol. Microbiol.">
        <title>Alteromonas alba sp. nov., a marine bacterium isolated from the seawater of the West Pacific Ocean.</title>
        <authorList>
            <person name="Sun C."/>
            <person name="Wu Y.-H."/>
            <person name="Xamxidin M."/>
            <person name="Cheng H."/>
            <person name="Xu X.-W."/>
        </authorList>
    </citation>
    <scope>NUCLEOTIDE SEQUENCE [LARGE SCALE GENOMIC DNA]</scope>
    <source>
        <strain evidence="5">190</strain>
    </source>
</reference>
<evidence type="ECO:0000313" key="5">
    <source>
        <dbReference type="Proteomes" id="UP000238949"/>
    </source>
</evidence>
<dbReference type="PANTHER" id="PTHR43092:SF6">
    <property type="entry name" value="BLR1280 PROTEIN"/>
    <property type="match status" value="1"/>
</dbReference>
<dbReference type="Gene3D" id="3.40.640.10">
    <property type="entry name" value="Type I PLP-dependent aspartate aminotransferase-like (Major domain)"/>
    <property type="match status" value="1"/>
</dbReference>
<comment type="caution">
    <text evidence="4">The sequence shown here is derived from an EMBL/GenBank/DDBJ whole genome shotgun (WGS) entry which is preliminary data.</text>
</comment>
<keyword evidence="4" id="KW-0032">Aminotransferase</keyword>
<dbReference type="InterPro" id="IPR006311">
    <property type="entry name" value="TAT_signal"/>
</dbReference>
<dbReference type="PROSITE" id="PS51318">
    <property type="entry name" value="TAT"/>
    <property type="match status" value="1"/>
</dbReference>
<keyword evidence="2" id="KW-0732">Signal</keyword>
<dbReference type="OrthoDB" id="9764293at2"/>
<dbReference type="InterPro" id="IPR015424">
    <property type="entry name" value="PyrdxlP-dep_Trfase"/>
</dbReference>
<dbReference type="AlphaFoldDB" id="A0A2S9V5I2"/>
<evidence type="ECO:0000313" key="4">
    <source>
        <dbReference type="EMBL" id="PRO71701.1"/>
    </source>
</evidence>
<gene>
    <name evidence="4" type="ORF">C6Y40_20465</name>
</gene>
<dbReference type="Pfam" id="PF00266">
    <property type="entry name" value="Aminotran_5"/>
    <property type="match status" value="1"/>
</dbReference>
<dbReference type="RefSeq" id="WP_105936253.1">
    <property type="nucleotide sequence ID" value="NZ_PVNP01000200.1"/>
</dbReference>
<dbReference type="InterPro" id="IPR015422">
    <property type="entry name" value="PyrdxlP-dep_Trfase_small"/>
</dbReference>
<dbReference type="Gene3D" id="3.90.1150.10">
    <property type="entry name" value="Aspartate Aminotransferase, domain 1"/>
    <property type="match status" value="1"/>
</dbReference>
<proteinExistence type="predicted"/>
<dbReference type="InterPro" id="IPR000192">
    <property type="entry name" value="Aminotrans_V_dom"/>
</dbReference>
<dbReference type="InterPro" id="IPR015421">
    <property type="entry name" value="PyrdxlP-dep_Trfase_major"/>
</dbReference>
<feature type="chain" id="PRO_5015652856" evidence="2">
    <location>
        <begin position="30"/>
        <end position="432"/>
    </location>
</feature>
<keyword evidence="5" id="KW-1185">Reference proteome</keyword>
<organism evidence="4 5">
    <name type="scientific">Alteromonas alba</name>
    <dbReference type="NCBI Taxonomy" id="2079529"/>
    <lineage>
        <taxon>Bacteria</taxon>
        <taxon>Pseudomonadati</taxon>
        <taxon>Pseudomonadota</taxon>
        <taxon>Gammaproteobacteria</taxon>
        <taxon>Alteromonadales</taxon>
        <taxon>Alteromonadaceae</taxon>
        <taxon>Alteromonas/Salinimonas group</taxon>
        <taxon>Alteromonas</taxon>
    </lineage>
</organism>
<accession>A0A2S9V5I2</accession>
<sequence length="432" mass="47640">MSAPLLSRRKLLQHSLLLSGSLAATRAFADGWPALPQSDLSAVELAKDEAYWRLVSAFYKKTDGIVNLEHGYWGKMALPVEQSYIELTKMVNHQLSFYARKDWYGDSKDSVNAVAESLAVPPEEIALTRNATEAMHNLLFQYKGIKPGDSLMWADIDYPAFQRTMAALAEQRGATGVEINLPAQASKQQLLEVYQDKIRSTANLKLMILTHASNQHGLILPVAEIAAFAKQHGVDVICDCAQSWGLIDFTLPELNVDWAVFNLHKWIGSPVGVGALYMRKGTLDKVAPYPGETDPDNTLVHKRVHMATSNFAAFLAVPDAIRFHNRVGPAAKMARLKYLRERWVSKARNMPHIEVLGATDDASASGMGGFRLAGQTSREQVNQLQKRLENVFGVFTVGRHDLASGSCIRVTPQVFTTLKDIDALVDALASLA</sequence>
<name>A0A2S9V5I2_9ALTE</name>
<dbReference type="PANTHER" id="PTHR43092">
    <property type="entry name" value="L-CYSTEINE DESULFHYDRASE"/>
    <property type="match status" value="1"/>
</dbReference>
<dbReference type="Proteomes" id="UP000238949">
    <property type="component" value="Unassembled WGS sequence"/>
</dbReference>
<feature type="domain" description="Aminotransferase class V" evidence="3">
    <location>
        <begin position="112"/>
        <end position="387"/>
    </location>
</feature>
<protein>
    <submittedName>
        <fullName evidence="4">Aminotransferase</fullName>
    </submittedName>
</protein>